<feature type="region of interest" description="Disordered" evidence="1">
    <location>
        <begin position="1"/>
        <end position="75"/>
    </location>
</feature>
<comment type="caution">
    <text evidence="2">The sequence shown here is derived from an EMBL/GenBank/DDBJ whole genome shotgun (WGS) entry which is preliminary data.</text>
</comment>
<evidence type="ECO:0000313" key="3">
    <source>
        <dbReference type="Proteomes" id="UP001418222"/>
    </source>
</evidence>
<protein>
    <recommendedName>
        <fullName evidence="4">MAPK kinase substrate protein</fullName>
    </recommendedName>
</protein>
<evidence type="ECO:0008006" key="4">
    <source>
        <dbReference type="Google" id="ProtNLM"/>
    </source>
</evidence>
<evidence type="ECO:0000256" key="1">
    <source>
        <dbReference type="SAM" id="MobiDB-lite"/>
    </source>
</evidence>
<dbReference type="Pfam" id="PF15697">
    <property type="entry name" value="DUF4666"/>
    <property type="match status" value="1"/>
</dbReference>
<proteinExistence type="predicted"/>
<dbReference type="PANTHER" id="PTHR33730">
    <property type="entry name" value="OS05G0542732 PROTEIN-RELATED"/>
    <property type="match status" value="1"/>
</dbReference>
<dbReference type="InterPro" id="IPR031421">
    <property type="entry name" value="DUF4666"/>
</dbReference>
<keyword evidence="3" id="KW-1185">Reference proteome</keyword>
<evidence type="ECO:0000313" key="2">
    <source>
        <dbReference type="EMBL" id="KAK8949086.1"/>
    </source>
</evidence>
<reference evidence="2 3" key="1">
    <citation type="journal article" date="2022" name="Nat. Plants">
        <title>Genomes of leafy and leafless Platanthera orchids illuminate the evolution of mycoheterotrophy.</title>
        <authorList>
            <person name="Li M.H."/>
            <person name="Liu K.W."/>
            <person name="Li Z."/>
            <person name="Lu H.C."/>
            <person name="Ye Q.L."/>
            <person name="Zhang D."/>
            <person name="Wang J.Y."/>
            <person name="Li Y.F."/>
            <person name="Zhong Z.M."/>
            <person name="Liu X."/>
            <person name="Yu X."/>
            <person name="Liu D.K."/>
            <person name="Tu X.D."/>
            <person name="Liu B."/>
            <person name="Hao Y."/>
            <person name="Liao X.Y."/>
            <person name="Jiang Y.T."/>
            <person name="Sun W.H."/>
            <person name="Chen J."/>
            <person name="Chen Y.Q."/>
            <person name="Ai Y."/>
            <person name="Zhai J.W."/>
            <person name="Wu S.S."/>
            <person name="Zhou Z."/>
            <person name="Hsiao Y.Y."/>
            <person name="Wu W.L."/>
            <person name="Chen Y.Y."/>
            <person name="Lin Y.F."/>
            <person name="Hsu J.L."/>
            <person name="Li C.Y."/>
            <person name="Wang Z.W."/>
            <person name="Zhao X."/>
            <person name="Zhong W.Y."/>
            <person name="Ma X.K."/>
            <person name="Ma L."/>
            <person name="Huang J."/>
            <person name="Chen G.Z."/>
            <person name="Huang M.Z."/>
            <person name="Huang L."/>
            <person name="Peng D.H."/>
            <person name="Luo Y.B."/>
            <person name="Zou S.Q."/>
            <person name="Chen S.P."/>
            <person name="Lan S."/>
            <person name="Tsai W.C."/>
            <person name="Van de Peer Y."/>
            <person name="Liu Z.J."/>
        </authorList>
    </citation>
    <scope>NUCLEOTIDE SEQUENCE [LARGE SCALE GENOMIC DNA]</scope>
    <source>
        <strain evidence="2">Lor287</strain>
    </source>
</reference>
<gene>
    <name evidence="2" type="ORF">KSP39_PZI005574</name>
</gene>
<accession>A0AAP0BTP4</accession>
<dbReference type="PANTHER" id="PTHR33730:SF4">
    <property type="entry name" value="OS05G0542732 PROTEIN"/>
    <property type="match status" value="1"/>
</dbReference>
<sequence>MAGLQRSSETFRRSGSSGLVWEDMNLAGQMNTNTSKAKEQNAADSTAGGGLRQSQSVGGVGMMRRNRSTGGGGAAIPAVKAFRSDQVAPAMDPPSPKVSCCGFCGDLRKTESGQKGKPRRR</sequence>
<dbReference type="EMBL" id="JBBWWQ010000004">
    <property type="protein sequence ID" value="KAK8949086.1"/>
    <property type="molecule type" value="Genomic_DNA"/>
</dbReference>
<feature type="compositionally biased region" description="Polar residues" evidence="1">
    <location>
        <begin position="1"/>
        <end position="17"/>
    </location>
</feature>
<name>A0AAP0BTP4_9ASPA</name>
<dbReference type="AlphaFoldDB" id="A0AAP0BTP4"/>
<dbReference type="Proteomes" id="UP001418222">
    <property type="component" value="Unassembled WGS sequence"/>
</dbReference>
<organism evidence="2 3">
    <name type="scientific">Platanthera zijinensis</name>
    <dbReference type="NCBI Taxonomy" id="2320716"/>
    <lineage>
        <taxon>Eukaryota</taxon>
        <taxon>Viridiplantae</taxon>
        <taxon>Streptophyta</taxon>
        <taxon>Embryophyta</taxon>
        <taxon>Tracheophyta</taxon>
        <taxon>Spermatophyta</taxon>
        <taxon>Magnoliopsida</taxon>
        <taxon>Liliopsida</taxon>
        <taxon>Asparagales</taxon>
        <taxon>Orchidaceae</taxon>
        <taxon>Orchidoideae</taxon>
        <taxon>Orchideae</taxon>
        <taxon>Orchidinae</taxon>
        <taxon>Platanthera</taxon>
    </lineage>
</organism>